<evidence type="ECO:0000313" key="1">
    <source>
        <dbReference type="EMBL" id="MCR6679425.1"/>
    </source>
</evidence>
<dbReference type="EMBL" id="JANPXH010001249">
    <property type="protein sequence ID" value="MCR6679425.1"/>
    <property type="molecule type" value="Genomic_DNA"/>
</dbReference>
<reference evidence="1" key="1">
    <citation type="submission" date="2022-07" db="EMBL/GenBank/DDBJ databases">
        <title>Diversity of ethanolamine utilization by human commensal Escherichia coli.</title>
        <authorList>
            <person name="Jubelin G."/>
        </authorList>
    </citation>
    <scope>NUCLEOTIDE SEQUENCE</scope>
    <source>
        <strain evidence="1">S1</strain>
    </source>
</reference>
<feature type="non-terminal residue" evidence="1">
    <location>
        <position position="67"/>
    </location>
</feature>
<dbReference type="Proteomes" id="UP001206878">
    <property type="component" value="Unassembled WGS sequence"/>
</dbReference>
<protein>
    <submittedName>
        <fullName evidence="1">ABC transporter substrate-binding protein</fullName>
    </submittedName>
</protein>
<comment type="caution">
    <text evidence="1">The sequence shown here is derived from an EMBL/GenBank/DDBJ whole genome shotgun (WGS) entry which is preliminary data.</text>
</comment>
<dbReference type="AlphaFoldDB" id="A0AAW5N150"/>
<dbReference type="Gene3D" id="3.40.190.10">
    <property type="entry name" value="Periplasmic binding protein-like II"/>
    <property type="match status" value="1"/>
</dbReference>
<evidence type="ECO:0000313" key="2">
    <source>
        <dbReference type="Proteomes" id="UP001206878"/>
    </source>
</evidence>
<name>A0AAW5N150_9ESCH</name>
<sequence>MNFEPPPLEAALLAQGVAPDALYPLDIAAAFNSLEQIRPSITTWTGISADAVPLLVQGELGVANAGN</sequence>
<gene>
    <name evidence="1" type="ORF">NVV43_28630</name>
</gene>
<proteinExistence type="predicted"/>
<organism evidence="1 2">
    <name type="scientific">Escherichia marmotae</name>
    <dbReference type="NCBI Taxonomy" id="1499973"/>
    <lineage>
        <taxon>Bacteria</taxon>
        <taxon>Pseudomonadati</taxon>
        <taxon>Pseudomonadota</taxon>
        <taxon>Gammaproteobacteria</taxon>
        <taxon>Enterobacterales</taxon>
        <taxon>Enterobacteriaceae</taxon>
        <taxon>Escherichia</taxon>
    </lineage>
</organism>
<accession>A0AAW5N150</accession>